<evidence type="ECO:0000256" key="3">
    <source>
        <dbReference type="ARBA" id="ARBA00023002"/>
    </source>
</evidence>
<evidence type="ECO:0000256" key="5">
    <source>
        <dbReference type="ARBA" id="ARBA00023014"/>
    </source>
</evidence>
<proteinExistence type="predicted"/>
<dbReference type="EMBL" id="JACCKD010000009">
    <property type="protein sequence ID" value="MBA0127957.1"/>
    <property type="molecule type" value="Genomic_DNA"/>
</dbReference>
<gene>
    <name evidence="8" type="primary">nirD</name>
    <name evidence="8" type="ORF">H0B56_20630</name>
</gene>
<dbReference type="GO" id="GO:0042128">
    <property type="term" value="P:nitrate assimilation"/>
    <property type="evidence" value="ECO:0007669"/>
    <property type="project" value="UniProtKB-KW"/>
</dbReference>
<dbReference type="PROSITE" id="PS51300">
    <property type="entry name" value="NIRD"/>
    <property type="match status" value="1"/>
</dbReference>
<dbReference type="PROSITE" id="PS51296">
    <property type="entry name" value="RIESKE"/>
    <property type="match status" value="1"/>
</dbReference>
<evidence type="ECO:0000256" key="4">
    <source>
        <dbReference type="ARBA" id="ARBA00023004"/>
    </source>
</evidence>
<keyword evidence="6" id="KW-0534">Nitrate assimilation</keyword>
<dbReference type="InterPro" id="IPR017941">
    <property type="entry name" value="Rieske_2Fe-2S"/>
</dbReference>
<keyword evidence="2" id="KW-0479">Metal-binding</keyword>
<dbReference type="GO" id="GO:0051537">
    <property type="term" value="F:2 iron, 2 sulfur cluster binding"/>
    <property type="evidence" value="ECO:0007669"/>
    <property type="project" value="UniProtKB-KW"/>
</dbReference>
<sequence>MNAGTVQANDRSSWTRVCSVDAVPQAGGVAALLPGGVQAAVFRVPSGAVYALSNIDPFSGAAVLARGIVGDTNGVPFVASPLHKERFDLRTGECLDDASVRVSSFDVLLDDGVVFVREPWP</sequence>
<evidence type="ECO:0000256" key="6">
    <source>
        <dbReference type="ARBA" id="ARBA00023063"/>
    </source>
</evidence>
<dbReference type="Proteomes" id="UP000582974">
    <property type="component" value="Unassembled WGS sequence"/>
</dbReference>
<accession>A0A838AFP1</accession>
<evidence type="ECO:0000313" key="9">
    <source>
        <dbReference type="Proteomes" id="UP000582974"/>
    </source>
</evidence>
<dbReference type="GO" id="GO:0016705">
    <property type="term" value="F:oxidoreductase activity, acting on paired donors, with incorporation or reduction of molecular oxygen"/>
    <property type="evidence" value="ECO:0007669"/>
    <property type="project" value="UniProtKB-ARBA"/>
</dbReference>
<dbReference type="InterPro" id="IPR036922">
    <property type="entry name" value="Rieske_2Fe-2S_sf"/>
</dbReference>
<dbReference type="Gene3D" id="2.102.10.10">
    <property type="entry name" value="Rieske [2Fe-2S] iron-sulphur domain"/>
    <property type="match status" value="1"/>
</dbReference>
<dbReference type="Pfam" id="PF13806">
    <property type="entry name" value="Rieske_2"/>
    <property type="match status" value="1"/>
</dbReference>
<evidence type="ECO:0000256" key="2">
    <source>
        <dbReference type="ARBA" id="ARBA00022723"/>
    </source>
</evidence>
<dbReference type="GO" id="GO:0046872">
    <property type="term" value="F:metal ion binding"/>
    <property type="evidence" value="ECO:0007669"/>
    <property type="project" value="UniProtKB-KW"/>
</dbReference>
<dbReference type="PANTHER" id="PTHR40562">
    <property type="match status" value="1"/>
</dbReference>
<keyword evidence="5" id="KW-0411">Iron-sulfur</keyword>
<dbReference type="InterPro" id="IPR017881">
    <property type="entry name" value="NirD"/>
</dbReference>
<name>A0A838AFP1_9PSEU</name>
<dbReference type="PANTHER" id="PTHR40562:SF1">
    <property type="entry name" value="NITRITE REDUCTASE (NADH) SMALL SUBUNIT"/>
    <property type="match status" value="1"/>
</dbReference>
<evidence type="ECO:0000259" key="7">
    <source>
        <dbReference type="PROSITE" id="PS51296"/>
    </source>
</evidence>
<protein>
    <submittedName>
        <fullName evidence="8">Nitrite reductase small subunit NirD</fullName>
    </submittedName>
</protein>
<reference evidence="8 9" key="1">
    <citation type="submission" date="2020-07" db="EMBL/GenBank/DDBJ databases">
        <title>Genome of Haloechinothrix sp.</title>
        <authorList>
            <person name="Tang S.-K."/>
            <person name="Yang L."/>
            <person name="Zhu W.-Y."/>
        </authorList>
    </citation>
    <scope>NUCLEOTIDE SEQUENCE [LARGE SCALE GENOMIC DNA]</scope>
    <source>
        <strain evidence="8 9">YIM 98757</strain>
    </source>
</reference>
<dbReference type="GO" id="GO:0008942">
    <property type="term" value="F:nitrite reductase [NAD(P)H] activity"/>
    <property type="evidence" value="ECO:0007669"/>
    <property type="project" value="InterPro"/>
</dbReference>
<keyword evidence="4" id="KW-0408">Iron</keyword>
<dbReference type="RefSeq" id="WP_180894773.1">
    <property type="nucleotide sequence ID" value="NZ_JACCKD010000009.1"/>
</dbReference>
<dbReference type="InterPro" id="IPR012748">
    <property type="entry name" value="Rieske-like_NirD"/>
</dbReference>
<keyword evidence="3" id="KW-0560">Oxidoreductase</keyword>
<evidence type="ECO:0000313" key="8">
    <source>
        <dbReference type="EMBL" id="MBA0127957.1"/>
    </source>
</evidence>
<dbReference type="GO" id="GO:0004497">
    <property type="term" value="F:monooxygenase activity"/>
    <property type="evidence" value="ECO:0007669"/>
    <property type="project" value="UniProtKB-ARBA"/>
</dbReference>
<organism evidence="8 9">
    <name type="scientific">Haloechinothrix aidingensis</name>
    <dbReference type="NCBI Taxonomy" id="2752311"/>
    <lineage>
        <taxon>Bacteria</taxon>
        <taxon>Bacillati</taxon>
        <taxon>Actinomycetota</taxon>
        <taxon>Actinomycetes</taxon>
        <taxon>Pseudonocardiales</taxon>
        <taxon>Pseudonocardiaceae</taxon>
        <taxon>Haloechinothrix</taxon>
    </lineage>
</organism>
<dbReference type="AlphaFoldDB" id="A0A838AFP1"/>
<keyword evidence="9" id="KW-1185">Reference proteome</keyword>
<dbReference type="CDD" id="cd03529">
    <property type="entry name" value="Rieske_NirD"/>
    <property type="match status" value="1"/>
</dbReference>
<comment type="caution">
    <text evidence="8">The sequence shown here is derived from an EMBL/GenBank/DDBJ whole genome shotgun (WGS) entry which is preliminary data.</text>
</comment>
<evidence type="ECO:0000256" key="1">
    <source>
        <dbReference type="ARBA" id="ARBA00022714"/>
    </source>
</evidence>
<feature type="domain" description="Rieske" evidence="7">
    <location>
        <begin position="14"/>
        <end position="116"/>
    </location>
</feature>
<dbReference type="SUPFAM" id="SSF50022">
    <property type="entry name" value="ISP domain"/>
    <property type="match status" value="1"/>
</dbReference>
<dbReference type="NCBIfam" id="TIGR02378">
    <property type="entry name" value="nirD_assim_sml"/>
    <property type="match status" value="1"/>
</dbReference>
<keyword evidence="1" id="KW-0001">2Fe-2S</keyword>